<evidence type="ECO:0008006" key="4">
    <source>
        <dbReference type="Google" id="ProtNLM"/>
    </source>
</evidence>
<name>A0A1X7S916_ZYMT9</name>
<gene>
    <name evidence="2" type="ORF">ZT3D7_G11331</name>
</gene>
<organism evidence="2 3">
    <name type="scientific">Zymoseptoria tritici (strain ST99CH_3D7)</name>
    <dbReference type="NCBI Taxonomy" id="1276538"/>
    <lineage>
        <taxon>Eukaryota</taxon>
        <taxon>Fungi</taxon>
        <taxon>Dikarya</taxon>
        <taxon>Ascomycota</taxon>
        <taxon>Pezizomycotina</taxon>
        <taxon>Dothideomycetes</taxon>
        <taxon>Dothideomycetidae</taxon>
        <taxon>Mycosphaerellales</taxon>
        <taxon>Mycosphaerellaceae</taxon>
        <taxon>Zymoseptoria</taxon>
    </lineage>
</organism>
<evidence type="ECO:0000256" key="1">
    <source>
        <dbReference type="SAM" id="MobiDB-lite"/>
    </source>
</evidence>
<dbReference type="InterPro" id="IPR007710">
    <property type="entry name" value="Nucleoside_deoxyribTrfase"/>
</dbReference>
<dbReference type="EMBL" id="LT853704">
    <property type="protein sequence ID" value="SMQ56176.1"/>
    <property type="molecule type" value="Genomic_DNA"/>
</dbReference>
<protein>
    <recommendedName>
        <fullName evidence="4">Nucleoside 2-deoxyribosyltransferase</fullName>
    </recommendedName>
</protein>
<dbReference type="Proteomes" id="UP000215127">
    <property type="component" value="Chromosome 13"/>
</dbReference>
<dbReference type="SUPFAM" id="SSF52309">
    <property type="entry name" value="N-(deoxy)ribosyltransferase-like"/>
    <property type="match status" value="1"/>
</dbReference>
<dbReference type="Pfam" id="PF05014">
    <property type="entry name" value="Nuc_deoxyrib_tr"/>
    <property type="match status" value="1"/>
</dbReference>
<evidence type="ECO:0000313" key="2">
    <source>
        <dbReference type="EMBL" id="SMQ56176.1"/>
    </source>
</evidence>
<reference evidence="2 3" key="1">
    <citation type="submission" date="2016-06" db="EMBL/GenBank/DDBJ databases">
        <authorList>
            <person name="Kjaerup R.B."/>
            <person name="Dalgaard T.S."/>
            <person name="Juul-Madsen H.R."/>
        </authorList>
    </citation>
    <scope>NUCLEOTIDE SEQUENCE [LARGE SCALE GENOMIC DNA]</scope>
</reference>
<keyword evidence="3" id="KW-1185">Reference proteome</keyword>
<evidence type="ECO:0000313" key="3">
    <source>
        <dbReference type="Proteomes" id="UP000215127"/>
    </source>
</evidence>
<proteinExistence type="predicted"/>
<feature type="region of interest" description="Disordered" evidence="1">
    <location>
        <begin position="1"/>
        <end position="28"/>
    </location>
</feature>
<dbReference type="AlphaFoldDB" id="A0A1X7S916"/>
<dbReference type="Gene3D" id="3.40.50.450">
    <property type="match status" value="1"/>
</dbReference>
<accession>A0A1X7S916</accession>
<sequence>MNRSVISKISPSEDNQPNPSDTPTEGQRTYTYYHAGPLFTLAELHANVLLSQAIHRISKGKFTALLPQDHEPRGAVTPHGIRDKDIRGLLNCDLALITYDGTELDSGTVVEYMVAKMADIPSVILRSDFRGGGDQEGGEPWNLMTSHWPRTKGVVVDAMLEYKKGLAGGMRNARSRGLAANSAAGNDLVETTAMRCVEAMEEVLKTPARMPKELRGHVYQWIGLMAGFSDGGDVDNVQEMINLLAAKEQKGMFG</sequence>